<gene>
    <name evidence="3" type="ORF">SFSGTM_10360</name>
</gene>
<evidence type="ECO:0000313" key="4">
    <source>
        <dbReference type="Proteomes" id="UP000463939"/>
    </source>
</evidence>
<dbReference type="Gene3D" id="2.160.20.80">
    <property type="entry name" value="E3 ubiquitin-protein ligase SopA"/>
    <property type="match status" value="2"/>
</dbReference>
<keyword evidence="4" id="KW-1185">Reference proteome</keyword>
<dbReference type="EMBL" id="AP021881">
    <property type="protein sequence ID" value="BBP00328.1"/>
    <property type="molecule type" value="Genomic_DNA"/>
</dbReference>
<evidence type="ECO:0000256" key="1">
    <source>
        <dbReference type="ARBA" id="ARBA00022737"/>
    </source>
</evidence>
<organism evidence="3 4">
    <name type="scientific">Sulfuriferula nivalis</name>
    <dbReference type="NCBI Taxonomy" id="2675298"/>
    <lineage>
        <taxon>Bacteria</taxon>
        <taxon>Pseudomonadati</taxon>
        <taxon>Pseudomonadota</taxon>
        <taxon>Betaproteobacteria</taxon>
        <taxon>Nitrosomonadales</taxon>
        <taxon>Sulfuricellaceae</taxon>
        <taxon>Sulfuriferula</taxon>
    </lineage>
</organism>
<sequence>MKMIKFDLQMKGVKITSVEELQDNFSADILPIFQSGRLAKWFKSRDMLDQALAIEAIAKDSSELQQLGNICRALDLDDDEEVLRFLLDDRAAPQITPVTPTVEVEEDTIIITKSGIDWSGQDMSGRRFIGEDLRHANLAGANLAGADLSGANLSHSNLKGANLTGTIVSQADFTSANLSNATLNSLKAEAGVCFIQANLEKAIFNDAILHGADFTESCLNEVNFTGTQFTNVNFTQANLNASVLKAAHFSGMINLFRADLSFADLTNVVLPYDANLAEMKLTGSIGYIENYFLGLDVLDTEDAEEVKTALMEATEMAVKVNLAEQNVNELEKKLANYVEYMKGRDIFDGESGESLKEIAINKMTTALRQAKIEREGIRANAARLMEKAKFMFSNIKEPMLQEEEPLSKRMLRSWYVKL</sequence>
<dbReference type="RefSeq" id="WP_162084273.1">
    <property type="nucleotide sequence ID" value="NZ_AP021881.1"/>
</dbReference>
<evidence type="ECO:0008006" key="5">
    <source>
        <dbReference type="Google" id="ProtNLM"/>
    </source>
</evidence>
<proteinExistence type="predicted"/>
<accession>A0A809S1A4</accession>
<dbReference type="AlphaFoldDB" id="A0A809S1A4"/>
<protein>
    <recommendedName>
        <fullName evidence="5">Pentapeptide repeat-containing protein</fullName>
    </recommendedName>
</protein>
<dbReference type="InterPro" id="IPR001646">
    <property type="entry name" value="5peptide_repeat"/>
</dbReference>
<reference evidence="4" key="1">
    <citation type="submission" date="2019-11" db="EMBL/GenBank/DDBJ databases">
        <title>Isolation and characterization of a novel species in the genus Sulfuriferula.</title>
        <authorList>
            <person name="Mochizuki J."/>
            <person name="Kojima H."/>
            <person name="Fukui M."/>
        </authorList>
    </citation>
    <scope>NUCLEOTIDE SEQUENCE [LARGE SCALE GENOMIC DNA]</scope>
    <source>
        <strain evidence="4">SGTM</strain>
    </source>
</reference>
<feature type="coiled-coil region" evidence="2">
    <location>
        <begin position="313"/>
        <end position="340"/>
    </location>
</feature>
<dbReference type="PANTHER" id="PTHR47485:SF1">
    <property type="entry name" value="THYLAKOID LUMENAL 17.4 KDA PROTEIN, CHLOROPLASTIC"/>
    <property type="match status" value="1"/>
</dbReference>
<dbReference type="KEGG" id="sniv:SFSGTM_10360"/>
<dbReference type="Pfam" id="PF00805">
    <property type="entry name" value="Pentapeptide"/>
    <property type="match status" value="3"/>
</dbReference>
<keyword evidence="1" id="KW-0677">Repeat</keyword>
<evidence type="ECO:0000256" key="2">
    <source>
        <dbReference type="SAM" id="Coils"/>
    </source>
</evidence>
<keyword evidence="2" id="KW-0175">Coiled coil</keyword>
<evidence type="ECO:0000313" key="3">
    <source>
        <dbReference type="EMBL" id="BBP00328.1"/>
    </source>
</evidence>
<dbReference type="SUPFAM" id="SSF141571">
    <property type="entry name" value="Pentapeptide repeat-like"/>
    <property type="match status" value="1"/>
</dbReference>
<name>A0A809S1A4_9PROT</name>
<dbReference type="Proteomes" id="UP000463939">
    <property type="component" value="Chromosome"/>
</dbReference>
<dbReference type="PANTHER" id="PTHR47485">
    <property type="entry name" value="THYLAKOID LUMENAL 17.4 KDA PROTEIN, CHLOROPLASTIC"/>
    <property type="match status" value="1"/>
</dbReference>